<keyword evidence="2" id="KW-1185">Reference proteome</keyword>
<gene>
    <name evidence="1" type="ORF">ISP14_00050</name>
</gene>
<evidence type="ECO:0000313" key="1">
    <source>
        <dbReference type="EMBL" id="MFK2929169.1"/>
    </source>
</evidence>
<reference evidence="1 2" key="1">
    <citation type="submission" date="2020-10" db="EMBL/GenBank/DDBJ databases">
        <title>Phylogeny of dyella-like bacteria.</title>
        <authorList>
            <person name="Fu J."/>
        </authorList>
    </citation>
    <scope>NUCLEOTIDE SEQUENCE [LARGE SCALE GENOMIC DNA]</scope>
    <source>
        <strain evidence="1 2">DKC-1</strain>
    </source>
</reference>
<proteinExistence type="predicted"/>
<organism evidence="1 2">
    <name type="scientific">Dyella agri</name>
    <dbReference type="NCBI Taxonomy" id="1926869"/>
    <lineage>
        <taxon>Bacteria</taxon>
        <taxon>Pseudomonadati</taxon>
        <taxon>Pseudomonadota</taxon>
        <taxon>Gammaproteobacteria</taxon>
        <taxon>Lysobacterales</taxon>
        <taxon>Rhodanobacteraceae</taxon>
        <taxon>Dyella</taxon>
    </lineage>
</organism>
<sequence length="80" mass="8110">MGTSVSGSTLAHLRGGIQTTETMTLNGSVDHNTDNQVVTGSNLIDGGAFSGAVGLPTVIQNSGNNVLIQTGVIVNVQFKP</sequence>
<comment type="caution">
    <text evidence="1">The sequence shown here is derived from an EMBL/GenBank/DDBJ whole genome shotgun (WGS) entry which is preliminary data.</text>
</comment>
<dbReference type="EMBL" id="JADIKL010000001">
    <property type="protein sequence ID" value="MFK2929169.1"/>
    <property type="molecule type" value="Genomic_DNA"/>
</dbReference>
<dbReference type="Proteomes" id="UP001620397">
    <property type="component" value="Unassembled WGS sequence"/>
</dbReference>
<evidence type="ECO:0000313" key="2">
    <source>
        <dbReference type="Proteomes" id="UP001620397"/>
    </source>
</evidence>
<name>A0ABW8KAK0_9GAMM</name>
<protein>
    <submittedName>
        <fullName evidence="1">Uncharacterized protein</fullName>
    </submittedName>
</protein>
<accession>A0ABW8KAK0</accession>